<name>A0AAV7MS47_PLEWA</name>
<feature type="region of interest" description="Disordered" evidence="1">
    <location>
        <begin position="1"/>
        <end position="44"/>
    </location>
</feature>
<dbReference type="Proteomes" id="UP001066276">
    <property type="component" value="Chromosome 9"/>
</dbReference>
<protein>
    <submittedName>
        <fullName evidence="2">Uncharacterized protein</fullName>
    </submittedName>
</protein>
<comment type="caution">
    <text evidence="2">The sequence shown here is derived from an EMBL/GenBank/DDBJ whole genome shotgun (WGS) entry which is preliminary data.</text>
</comment>
<reference evidence="2" key="1">
    <citation type="journal article" date="2022" name="bioRxiv">
        <title>Sequencing and chromosome-scale assembly of the giantPleurodeles waltlgenome.</title>
        <authorList>
            <person name="Brown T."/>
            <person name="Elewa A."/>
            <person name="Iarovenko S."/>
            <person name="Subramanian E."/>
            <person name="Araus A.J."/>
            <person name="Petzold A."/>
            <person name="Susuki M."/>
            <person name="Suzuki K.-i.T."/>
            <person name="Hayashi T."/>
            <person name="Toyoda A."/>
            <person name="Oliveira C."/>
            <person name="Osipova E."/>
            <person name="Leigh N.D."/>
            <person name="Simon A."/>
            <person name="Yun M.H."/>
        </authorList>
    </citation>
    <scope>NUCLEOTIDE SEQUENCE</scope>
    <source>
        <strain evidence="2">20211129_DDA</strain>
        <tissue evidence="2">Liver</tissue>
    </source>
</reference>
<evidence type="ECO:0000256" key="1">
    <source>
        <dbReference type="SAM" id="MobiDB-lite"/>
    </source>
</evidence>
<organism evidence="2 3">
    <name type="scientific">Pleurodeles waltl</name>
    <name type="common">Iberian ribbed newt</name>
    <dbReference type="NCBI Taxonomy" id="8319"/>
    <lineage>
        <taxon>Eukaryota</taxon>
        <taxon>Metazoa</taxon>
        <taxon>Chordata</taxon>
        <taxon>Craniata</taxon>
        <taxon>Vertebrata</taxon>
        <taxon>Euteleostomi</taxon>
        <taxon>Amphibia</taxon>
        <taxon>Batrachia</taxon>
        <taxon>Caudata</taxon>
        <taxon>Salamandroidea</taxon>
        <taxon>Salamandridae</taxon>
        <taxon>Pleurodelinae</taxon>
        <taxon>Pleurodeles</taxon>
    </lineage>
</organism>
<gene>
    <name evidence="2" type="ORF">NDU88_002217</name>
</gene>
<accession>A0AAV7MS47</accession>
<feature type="region of interest" description="Disordered" evidence="1">
    <location>
        <begin position="56"/>
        <end position="174"/>
    </location>
</feature>
<sequence length="174" mass="19508">MPLTGIGLRLPRTYRGCPGQPPLRGFPREAPTSEALAEKPADLGVSESLKKVFTRLEPSVEDSPQGPLELPLVSDDGDSPDEVGPSRPWRPLPLDDPKFQEPVTDMLEPEDLIHPRSSEWSPMDKVARYVASRLRKPLDKEGLKDPNRNEGRGDQHFLSHPRKRTSQGERPGWH</sequence>
<proteinExistence type="predicted"/>
<dbReference type="AlphaFoldDB" id="A0AAV7MS47"/>
<keyword evidence="3" id="KW-1185">Reference proteome</keyword>
<evidence type="ECO:0000313" key="2">
    <source>
        <dbReference type="EMBL" id="KAJ1104808.1"/>
    </source>
</evidence>
<dbReference type="EMBL" id="JANPWB010000013">
    <property type="protein sequence ID" value="KAJ1104808.1"/>
    <property type="molecule type" value="Genomic_DNA"/>
</dbReference>
<feature type="compositionally biased region" description="Basic and acidic residues" evidence="1">
    <location>
        <begin position="136"/>
        <end position="157"/>
    </location>
</feature>
<evidence type="ECO:0000313" key="3">
    <source>
        <dbReference type="Proteomes" id="UP001066276"/>
    </source>
</evidence>